<dbReference type="InterPro" id="IPR051327">
    <property type="entry name" value="MATE_MepA_subfamily"/>
</dbReference>
<evidence type="ECO:0000313" key="12">
    <source>
        <dbReference type="Proteomes" id="UP001549366"/>
    </source>
</evidence>
<dbReference type="NCBIfam" id="NF007130">
    <property type="entry name" value="PRK09575.1"/>
    <property type="match status" value="1"/>
</dbReference>
<organism evidence="11 12">
    <name type="scientific">Endozoicomonas lisbonensis</name>
    <dbReference type="NCBI Taxonomy" id="3120522"/>
    <lineage>
        <taxon>Bacteria</taxon>
        <taxon>Pseudomonadati</taxon>
        <taxon>Pseudomonadota</taxon>
        <taxon>Gammaproteobacteria</taxon>
        <taxon>Oceanospirillales</taxon>
        <taxon>Endozoicomonadaceae</taxon>
        <taxon>Endozoicomonas</taxon>
    </lineage>
</organism>
<keyword evidence="12" id="KW-1185">Reference proteome</keyword>
<comment type="subcellular location">
    <subcellularLocation>
        <location evidence="1">Cell inner membrane</location>
        <topology evidence="1">Multi-pass membrane protein</topology>
    </subcellularLocation>
</comment>
<feature type="transmembrane region" description="Helical" evidence="10">
    <location>
        <begin position="417"/>
        <end position="438"/>
    </location>
</feature>
<evidence type="ECO:0000256" key="7">
    <source>
        <dbReference type="ARBA" id="ARBA00022989"/>
    </source>
</evidence>
<evidence type="ECO:0000313" key="11">
    <source>
        <dbReference type="EMBL" id="MET4757415.1"/>
    </source>
</evidence>
<accession>A0ABV2SI22</accession>
<comment type="caution">
    <text evidence="11">The sequence shown here is derived from an EMBL/GenBank/DDBJ whole genome shotgun (WGS) entry which is preliminary data.</text>
</comment>
<feature type="transmembrane region" description="Helical" evidence="10">
    <location>
        <begin position="359"/>
        <end position="380"/>
    </location>
</feature>
<feature type="transmembrane region" description="Helical" evidence="10">
    <location>
        <begin position="316"/>
        <end position="339"/>
    </location>
</feature>
<feature type="transmembrane region" description="Helical" evidence="10">
    <location>
        <begin position="94"/>
        <end position="117"/>
    </location>
</feature>
<feature type="transmembrane region" description="Helical" evidence="10">
    <location>
        <begin position="195"/>
        <end position="215"/>
    </location>
</feature>
<gene>
    <name evidence="11" type="ORF">V5J35_002607</name>
</gene>
<keyword evidence="7 10" id="KW-1133">Transmembrane helix</keyword>
<dbReference type="EMBL" id="JBEWTB010000002">
    <property type="protein sequence ID" value="MET4757415.1"/>
    <property type="molecule type" value="Genomic_DNA"/>
</dbReference>
<dbReference type="InterPro" id="IPR002528">
    <property type="entry name" value="MATE_fam"/>
</dbReference>
<evidence type="ECO:0000256" key="2">
    <source>
        <dbReference type="ARBA" id="ARBA00008417"/>
    </source>
</evidence>
<evidence type="ECO:0000256" key="10">
    <source>
        <dbReference type="SAM" id="Phobius"/>
    </source>
</evidence>
<dbReference type="InterPro" id="IPR048279">
    <property type="entry name" value="MdtK-like"/>
</dbReference>
<dbReference type="PANTHER" id="PTHR43823:SF3">
    <property type="entry name" value="MULTIDRUG EXPORT PROTEIN MEPA"/>
    <property type="match status" value="1"/>
</dbReference>
<comment type="similarity">
    <text evidence="2">Belongs to the multi antimicrobial extrusion (MATE) (TC 2.A.66.1) family. MepA subfamily.</text>
</comment>
<evidence type="ECO:0000256" key="8">
    <source>
        <dbReference type="ARBA" id="ARBA00023136"/>
    </source>
</evidence>
<feature type="transmembrane region" description="Helical" evidence="10">
    <location>
        <begin position="235"/>
        <end position="253"/>
    </location>
</feature>
<feature type="transmembrane region" description="Helical" evidence="10">
    <location>
        <begin position="57"/>
        <end position="82"/>
    </location>
</feature>
<evidence type="ECO:0000256" key="4">
    <source>
        <dbReference type="ARBA" id="ARBA00022448"/>
    </source>
</evidence>
<name>A0ABV2SI22_9GAMM</name>
<feature type="transmembrane region" description="Helical" evidence="10">
    <location>
        <begin position="137"/>
        <end position="157"/>
    </location>
</feature>
<keyword evidence="8 10" id="KW-0472">Membrane</keyword>
<protein>
    <recommendedName>
        <fullName evidence="3">Multidrug export protein MepA</fullName>
    </recommendedName>
</protein>
<reference evidence="11 12" key="1">
    <citation type="submission" date="2024-06" db="EMBL/GenBank/DDBJ databases">
        <title>Genomic Encyclopedia of Type Strains, Phase V (KMG-V): Genome sequencing to study the core and pangenomes of soil and plant-associated prokaryotes.</title>
        <authorList>
            <person name="Whitman W."/>
        </authorList>
    </citation>
    <scope>NUCLEOTIDE SEQUENCE [LARGE SCALE GENOMIC DNA]</scope>
    <source>
        <strain evidence="11 12">NE40</strain>
    </source>
</reference>
<sequence length="464" mass="50349">MSTIKEQKQLPSVNRQFWSYVLPTVGAMLVSGLYQVIDGIFIGRYIGAEGLAGINLAWPIIGTLYGLGMMLGVGSGAISSMARGEKKLHRARRALGNGLTLLLLFGLLGSFLLFLSGQWLLTLQDASGAAFEHASNYLWVVVFGSPFAMGSLALPFMVRNDDAPTVATWLIVVGAVANVILNAVFIVYLQLGLAGAALGTTISQLLVVILGLMYFFSARANTRLSLKDLTPEFKLSLHTCNIGLSSLLMYSYFSFITAVHNYLFMKYSDAVNVGAFAVVGYIATLYYMFAEGVAAGTQPLISYNYGAERYARMKQFVNRMLLVAVGSGVLTVIVVNLFADPIILMFNSDDPVFFNATKLGLRLHLAAVFLDGLIFSAGVFFQSLGLGRKATVVTMANMLIQLPFLLVLPMYLDVKGIWLAVPLSNIALSLVVLLMMGAEWKKLGLSKTGKTINLSSRKQQHHTA</sequence>
<dbReference type="Pfam" id="PF01554">
    <property type="entry name" value="MatE"/>
    <property type="match status" value="2"/>
</dbReference>
<evidence type="ECO:0000256" key="3">
    <source>
        <dbReference type="ARBA" id="ARBA00022106"/>
    </source>
</evidence>
<dbReference type="PIRSF" id="PIRSF006603">
    <property type="entry name" value="DinF"/>
    <property type="match status" value="1"/>
</dbReference>
<feature type="transmembrane region" description="Helical" evidence="10">
    <location>
        <begin position="392"/>
        <end position="411"/>
    </location>
</feature>
<keyword evidence="5" id="KW-1003">Cell membrane</keyword>
<keyword evidence="6 10" id="KW-0812">Transmembrane</keyword>
<keyword evidence="9" id="KW-0046">Antibiotic resistance</keyword>
<evidence type="ECO:0000256" key="5">
    <source>
        <dbReference type="ARBA" id="ARBA00022475"/>
    </source>
</evidence>
<dbReference type="PANTHER" id="PTHR43823">
    <property type="entry name" value="SPORULATION PROTEIN YKVU"/>
    <property type="match status" value="1"/>
</dbReference>
<proteinExistence type="inferred from homology"/>
<evidence type="ECO:0000256" key="1">
    <source>
        <dbReference type="ARBA" id="ARBA00004429"/>
    </source>
</evidence>
<keyword evidence="4" id="KW-0813">Transport</keyword>
<feature type="transmembrane region" description="Helical" evidence="10">
    <location>
        <begin position="273"/>
        <end position="295"/>
    </location>
</feature>
<dbReference type="Proteomes" id="UP001549366">
    <property type="component" value="Unassembled WGS sequence"/>
</dbReference>
<feature type="transmembrane region" description="Helical" evidence="10">
    <location>
        <begin position="169"/>
        <end position="189"/>
    </location>
</feature>
<dbReference type="CDD" id="cd13143">
    <property type="entry name" value="MATE_MepA_like"/>
    <property type="match status" value="1"/>
</dbReference>
<evidence type="ECO:0000256" key="6">
    <source>
        <dbReference type="ARBA" id="ARBA00022692"/>
    </source>
</evidence>
<dbReference type="NCBIfam" id="TIGR00797">
    <property type="entry name" value="matE"/>
    <property type="match status" value="1"/>
</dbReference>
<feature type="transmembrane region" description="Helical" evidence="10">
    <location>
        <begin position="20"/>
        <end position="37"/>
    </location>
</feature>
<dbReference type="RefSeq" id="WP_354007573.1">
    <property type="nucleotide sequence ID" value="NZ_JBEWTA010000001.1"/>
</dbReference>
<dbReference type="InterPro" id="IPR045070">
    <property type="entry name" value="MATE_MepA-like"/>
</dbReference>
<evidence type="ECO:0000256" key="9">
    <source>
        <dbReference type="ARBA" id="ARBA00023251"/>
    </source>
</evidence>